<accession>A0A5E8BEJ3</accession>
<keyword evidence="3" id="KW-1185">Reference proteome</keyword>
<feature type="region of interest" description="Disordered" evidence="1">
    <location>
        <begin position="1"/>
        <end position="43"/>
    </location>
</feature>
<dbReference type="RefSeq" id="XP_031852733.1">
    <property type="nucleotide sequence ID" value="XM_031996842.1"/>
</dbReference>
<name>A0A5E8BEJ3_9ASCO</name>
<dbReference type="EMBL" id="CABVLU010000002">
    <property type="protein sequence ID" value="VVT49137.1"/>
    <property type="molecule type" value="Genomic_DNA"/>
</dbReference>
<dbReference type="Proteomes" id="UP000398389">
    <property type="component" value="Unassembled WGS sequence"/>
</dbReference>
<evidence type="ECO:0000256" key="1">
    <source>
        <dbReference type="SAM" id="MobiDB-lite"/>
    </source>
</evidence>
<evidence type="ECO:0000313" key="2">
    <source>
        <dbReference type="EMBL" id="VVT49137.1"/>
    </source>
</evidence>
<dbReference type="AlphaFoldDB" id="A0A5E8BEJ3"/>
<dbReference type="GeneID" id="43580942"/>
<feature type="compositionally biased region" description="Basic residues" evidence="1">
    <location>
        <begin position="1"/>
        <end position="11"/>
    </location>
</feature>
<protein>
    <submittedName>
        <fullName evidence="2">Uncharacterized protein</fullName>
    </submittedName>
</protein>
<organism evidence="2 3">
    <name type="scientific">Magnusiomyces paraingens</name>
    <dbReference type="NCBI Taxonomy" id="2606893"/>
    <lineage>
        <taxon>Eukaryota</taxon>
        <taxon>Fungi</taxon>
        <taxon>Dikarya</taxon>
        <taxon>Ascomycota</taxon>
        <taxon>Saccharomycotina</taxon>
        <taxon>Dipodascomycetes</taxon>
        <taxon>Dipodascales</taxon>
        <taxon>Dipodascaceae</taxon>
        <taxon>Magnusiomyces</taxon>
    </lineage>
</organism>
<sequence length="878" mass="100469">MGKSNIRKAFSRKQQQHEDSDATKRHPSSESSPSSVNSNSPAFSSDSFLIPPGLFSSRPGSNDARSRSVSAALSGSLQNPNILTLNEFFAPQPASIQERPSSNISSTSATSSTASDAFFGKDAIYSKRFESSNYRVPSSSNEIFEFATGSLEQKEGEINNKAISLVESQDSIELWVNGKQTKSYQSNTGSFVIYDPNSGPLLFEKLSISFHQKFVKYFGSVFDLKNIAQAFPHLKCIYGAESWKSCIVINGLVPYKVDQGNKRVIPFRVFCSPHKYRWFQNISVSEIFFKMPLCLLEPLVPHALSSISHAYPSLQISHFSYTDDDNWQIDDLKVLLEALDDFTSIDIAMNISFKTQHLKNNNLLLNLPTKEKLRSLSLGLDRKSFLYKFAPACSTHFKLSDFYNLEELFFRPNTQISYNQHREFMMDIGKMKKLNVFSTCLVVNFEKKRLRPINEIISPRGQESERVKYTKESQTSALLKMVDNFNLIKQKLFVFMVYLESVGNIDAHDFSNSVIDLFNVTHFSSAINDSPSSPIIDRLRFSKKILSLDLNGCSVGYPRLPDSITKLSLKISPSTALNGYSQLLKTHLPHIKSVRLVTTSYYRNFDIRSTEENVSFVRSLGVVLQKMSQSHDLLKLVNDWLEKKVFTPEFMLLKMFDILQKNIYSHYFQAICDILVQPSKNLVDSFKDSFGNKILEKELSSIQFFSFIEIFVLALTRFKELEYLEIDGFAFFNTSPRFHSYFLRNEYPEMIPKNLKQIKFTGTDVYATEFTDKEFKMVGGYLSELPILFHGFPKKYFALGEAIKGNPCLFIFDMEVKNNNLIPCSLLREKYPLMFFSEASHDKLSERKDIRIVSKRITRLPESFFECRKTSLSEQGWV</sequence>
<feature type="compositionally biased region" description="Low complexity" evidence="1">
    <location>
        <begin position="29"/>
        <end position="43"/>
    </location>
</feature>
<reference evidence="2 3" key="1">
    <citation type="submission" date="2019-09" db="EMBL/GenBank/DDBJ databases">
        <authorList>
            <person name="Brejova B."/>
        </authorList>
    </citation>
    <scope>NUCLEOTIDE SEQUENCE [LARGE SCALE GENOMIC DNA]</scope>
</reference>
<proteinExistence type="predicted"/>
<evidence type="ECO:0000313" key="3">
    <source>
        <dbReference type="Proteomes" id="UP000398389"/>
    </source>
</evidence>
<gene>
    <name evidence="2" type="ORF">SAPINGB_P002122</name>
</gene>
<feature type="compositionally biased region" description="Basic and acidic residues" evidence="1">
    <location>
        <begin position="15"/>
        <end position="28"/>
    </location>
</feature>